<dbReference type="EMBL" id="BGJZ01000001">
    <property type="protein sequence ID" value="GBH06692.1"/>
    <property type="molecule type" value="Genomic_DNA"/>
</dbReference>
<protein>
    <submittedName>
        <fullName evidence="1">Uncharacterized protein</fullName>
    </submittedName>
</protein>
<reference evidence="1 2" key="1">
    <citation type="submission" date="2018-04" db="EMBL/GenBank/DDBJ databases">
        <title>Draft genome sequence of Pseudomonas syringae pv. actinidiae biovar 1 strains isolated from kiwifruit in Kagawa prefecture.</title>
        <authorList>
            <person name="Tabuchi M."/>
            <person name="Saito M."/>
            <person name="Fujiwara S."/>
            <person name="Sasa N."/>
            <person name="Akimitsu K."/>
            <person name="Gomi K."/>
            <person name="Konishi-Sugita S."/>
            <person name="Hamano K."/>
            <person name="Kataoka I."/>
        </authorList>
    </citation>
    <scope>NUCLEOTIDE SEQUENCE [LARGE SCALE GENOMIC DNA]</scope>
    <source>
        <strain evidence="1 2">MAFF212206</strain>
    </source>
</reference>
<evidence type="ECO:0000313" key="2">
    <source>
        <dbReference type="Proteomes" id="UP000247480"/>
    </source>
</evidence>
<sequence>MLKRHAHKHLAEQFVAGVTRPTASFFIVIEVKTTRFGCQPELTQRLLTAENKLRATFELDG</sequence>
<comment type="caution">
    <text evidence="1">The sequence shown here is derived from an EMBL/GenBank/DDBJ whole genome shotgun (WGS) entry which is preliminary data.</text>
</comment>
<proteinExistence type="predicted"/>
<gene>
    <name evidence="1" type="ORF">KPSA1_00021</name>
</gene>
<organism evidence="1 2">
    <name type="scientific">Pseudomonas syringae pv. actinidiae</name>
    <dbReference type="NCBI Taxonomy" id="103796"/>
    <lineage>
        <taxon>Bacteria</taxon>
        <taxon>Pseudomonadati</taxon>
        <taxon>Pseudomonadota</taxon>
        <taxon>Gammaproteobacteria</taxon>
        <taxon>Pseudomonadales</taxon>
        <taxon>Pseudomonadaceae</taxon>
        <taxon>Pseudomonas</taxon>
        <taxon>Pseudomonas syringae</taxon>
    </lineage>
</organism>
<accession>A0A2V0QC25</accession>
<evidence type="ECO:0000313" key="1">
    <source>
        <dbReference type="EMBL" id="GBH06692.1"/>
    </source>
</evidence>
<name>A0A2V0QC25_PSESF</name>
<dbReference type="AlphaFoldDB" id="A0A2V0QC25"/>
<dbReference type="Proteomes" id="UP000247480">
    <property type="component" value="Unassembled WGS sequence"/>
</dbReference>